<proteinExistence type="predicted"/>
<feature type="domain" description="Uroporphyrinogen decarboxylase (URO-D)" evidence="1">
    <location>
        <begin position="124"/>
        <end position="301"/>
    </location>
</feature>
<reference evidence="2 3" key="1">
    <citation type="submission" date="2015-09" db="EMBL/GenBank/DDBJ databases">
        <title>Genome sequence of Oxobacter pfennigii DSM 3222.</title>
        <authorList>
            <person name="Poehlein A."/>
            <person name="Bengelsdorf F.R."/>
            <person name="Schiel-Bengelsdorf B."/>
            <person name="Duerre P."/>
            <person name="Daniel R."/>
        </authorList>
    </citation>
    <scope>NUCLEOTIDE SEQUENCE [LARGE SCALE GENOMIC DNA]</scope>
    <source>
        <strain evidence="2 3">DSM 3222</strain>
    </source>
</reference>
<dbReference type="EMBL" id="LKET01000041">
    <property type="protein sequence ID" value="KPU43157.1"/>
    <property type="molecule type" value="Genomic_DNA"/>
</dbReference>
<sequence>MSNISDRENMLLVLDGDQPAWVPNYSREIANIGIPLFRRTKDTVTGYNIDFFGVEFTSTVDGPIPAHTKNLQFRLTDITKWRDIMPKVEYDTINWEEQSHDSYDKAACFYGKLDHKDKVFNLSLGGIWDELHYIMGFEGALLALAEEPAETYNFLMAIADMYIEVLRRQSKYFRPDLVTIMDHISNKKDLMMSPKTYRELIKPAQKKVFEAAIELGCRAQMHVDGYVEPVIPDYAEIGVSVIQPFQVFNDIEKAKRDYGIVCIGGWDAFGPGNQQEADEETVRQSVRLAIDTYGPTGKYVFWCSGATDRNPEQLLWLNDEADKYGHAFYQK</sequence>
<dbReference type="Pfam" id="PF01208">
    <property type="entry name" value="URO-D"/>
    <property type="match status" value="1"/>
</dbReference>
<dbReference type="SUPFAM" id="SSF51726">
    <property type="entry name" value="UROD/MetE-like"/>
    <property type="match status" value="1"/>
</dbReference>
<accession>A0A0P8W5F7</accession>
<evidence type="ECO:0000313" key="3">
    <source>
        <dbReference type="Proteomes" id="UP000050326"/>
    </source>
</evidence>
<comment type="caution">
    <text evidence="2">The sequence shown here is derived from an EMBL/GenBank/DDBJ whole genome shotgun (WGS) entry which is preliminary data.</text>
</comment>
<evidence type="ECO:0000259" key="1">
    <source>
        <dbReference type="Pfam" id="PF01208"/>
    </source>
</evidence>
<organism evidence="2 3">
    <name type="scientific">Oxobacter pfennigii</name>
    <dbReference type="NCBI Taxonomy" id="36849"/>
    <lineage>
        <taxon>Bacteria</taxon>
        <taxon>Bacillati</taxon>
        <taxon>Bacillota</taxon>
        <taxon>Clostridia</taxon>
        <taxon>Eubacteriales</taxon>
        <taxon>Clostridiaceae</taxon>
        <taxon>Oxobacter</taxon>
    </lineage>
</organism>
<keyword evidence="3" id="KW-1185">Reference proteome</keyword>
<protein>
    <submittedName>
        <fullName evidence="2">Uroporphyrinogen decarboxylase (URO-D)</fullName>
    </submittedName>
</protein>
<evidence type="ECO:0000313" key="2">
    <source>
        <dbReference type="EMBL" id="KPU43157.1"/>
    </source>
</evidence>
<dbReference type="GO" id="GO:0006779">
    <property type="term" value="P:porphyrin-containing compound biosynthetic process"/>
    <property type="evidence" value="ECO:0007669"/>
    <property type="project" value="InterPro"/>
</dbReference>
<dbReference type="Proteomes" id="UP000050326">
    <property type="component" value="Unassembled WGS sequence"/>
</dbReference>
<gene>
    <name evidence="2" type="ORF">OXPF_31710</name>
</gene>
<name>A0A0P8W5F7_9CLOT</name>
<dbReference type="OrthoDB" id="9815759at2"/>
<dbReference type="GO" id="GO:0004853">
    <property type="term" value="F:uroporphyrinogen decarboxylase activity"/>
    <property type="evidence" value="ECO:0007669"/>
    <property type="project" value="InterPro"/>
</dbReference>
<dbReference type="Gene3D" id="3.20.20.210">
    <property type="match status" value="1"/>
</dbReference>
<dbReference type="RefSeq" id="WP_054876172.1">
    <property type="nucleotide sequence ID" value="NZ_LKET01000041.1"/>
</dbReference>
<dbReference type="AlphaFoldDB" id="A0A0P8W5F7"/>
<dbReference type="InterPro" id="IPR038071">
    <property type="entry name" value="UROD/MetE-like_sf"/>
</dbReference>
<dbReference type="InterPro" id="IPR000257">
    <property type="entry name" value="Uroporphyrinogen_deCOase"/>
</dbReference>
<dbReference type="STRING" id="36849.OXPF_31710"/>